<dbReference type="GO" id="GO:0005886">
    <property type="term" value="C:plasma membrane"/>
    <property type="evidence" value="ECO:0007669"/>
    <property type="project" value="TreeGrafter"/>
</dbReference>
<feature type="transmembrane region" description="Helical" evidence="6">
    <location>
        <begin position="427"/>
        <end position="445"/>
    </location>
</feature>
<feature type="transmembrane region" description="Helical" evidence="6">
    <location>
        <begin position="316"/>
        <end position="332"/>
    </location>
</feature>
<proteinExistence type="predicted"/>
<keyword evidence="2" id="KW-0813">Transport</keyword>
<evidence type="ECO:0000256" key="2">
    <source>
        <dbReference type="ARBA" id="ARBA00022448"/>
    </source>
</evidence>
<evidence type="ECO:0000313" key="9">
    <source>
        <dbReference type="Proteomes" id="UP000029556"/>
    </source>
</evidence>
<dbReference type="EMBL" id="JRNN01000064">
    <property type="protein sequence ID" value="KGF34812.1"/>
    <property type="molecule type" value="Genomic_DNA"/>
</dbReference>
<feature type="domain" description="Citrate transporter-like" evidence="7">
    <location>
        <begin position="62"/>
        <end position="415"/>
    </location>
</feature>
<accession>A0A096AW49</accession>
<dbReference type="PANTHER" id="PTHR10283">
    <property type="entry name" value="SOLUTE CARRIER FAMILY 13 MEMBER"/>
    <property type="match status" value="1"/>
</dbReference>
<evidence type="ECO:0000256" key="6">
    <source>
        <dbReference type="SAM" id="Phobius"/>
    </source>
</evidence>
<feature type="transmembrane region" description="Helical" evidence="6">
    <location>
        <begin position="286"/>
        <end position="304"/>
    </location>
</feature>
<comment type="subcellular location">
    <subcellularLocation>
        <location evidence="1">Membrane</location>
        <topology evidence="1">Multi-pass membrane protein</topology>
    </subcellularLocation>
</comment>
<feature type="transmembrane region" description="Helical" evidence="6">
    <location>
        <begin position="47"/>
        <end position="63"/>
    </location>
</feature>
<keyword evidence="3 6" id="KW-0812">Transmembrane</keyword>
<dbReference type="InterPro" id="IPR001898">
    <property type="entry name" value="SLC13A/DASS"/>
</dbReference>
<dbReference type="AlphaFoldDB" id="A0A096AW49"/>
<feature type="transmembrane region" description="Helical" evidence="6">
    <location>
        <begin position="374"/>
        <end position="391"/>
    </location>
</feature>
<evidence type="ECO:0000256" key="3">
    <source>
        <dbReference type="ARBA" id="ARBA00022692"/>
    </source>
</evidence>
<gene>
    <name evidence="8" type="ORF">HMPREF2137_06515</name>
</gene>
<feature type="transmembrane region" description="Helical" evidence="6">
    <location>
        <begin position="70"/>
        <end position="89"/>
    </location>
</feature>
<reference evidence="8 9" key="1">
    <citation type="submission" date="2014-07" db="EMBL/GenBank/DDBJ databases">
        <authorList>
            <person name="McCorrison J."/>
            <person name="Sanka R."/>
            <person name="Torralba M."/>
            <person name="Gillis M."/>
            <person name="Haft D.H."/>
            <person name="Methe B."/>
            <person name="Sutton G."/>
            <person name="Nelson K.E."/>
        </authorList>
    </citation>
    <scope>NUCLEOTIDE SEQUENCE [LARGE SCALE GENOMIC DNA]</scope>
    <source>
        <strain evidence="8 9">DNF00853</strain>
    </source>
</reference>
<protein>
    <submittedName>
        <fullName evidence="8">Dihydroorotate dehydrogenase</fullName>
    </submittedName>
</protein>
<feature type="transmembrane region" description="Helical" evidence="6">
    <location>
        <begin position="244"/>
        <end position="263"/>
    </location>
</feature>
<feature type="transmembrane region" description="Helical" evidence="6">
    <location>
        <begin position="152"/>
        <end position="170"/>
    </location>
</feature>
<evidence type="ECO:0000313" key="8">
    <source>
        <dbReference type="EMBL" id="KGF34812.1"/>
    </source>
</evidence>
<dbReference type="NCBIfam" id="TIGR00785">
    <property type="entry name" value="dass"/>
    <property type="match status" value="1"/>
</dbReference>
<dbReference type="GO" id="GO:0005315">
    <property type="term" value="F:phosphate transmembrane transporter activity"/>
    <property type="evidence" value="ECO:0007669"/>
    <property type="project" value="TreeGrafter"/>
</dbReference>
<feature type="transmembrane region" description="Helical" evidence="6">
    <location>
        <begin position="109"/>
        <end position="131"/>
    </location>
</feature>
<dbReference type="PANTHER" id="PTHR10283:SF92">
    <property type="entry name" value="LOW-AFFINITY PHOSPHATE TRANSPORTER PHO91"/>
    <property type="match status" value="1"/>
</dbReference>
<evidence type="ECO:0000259" key="7">
    <source>
        <dbReference type="Pfam" id="PF03600"/>
    </source>
</evidence>
<organism evidence="8 9">
    <name type="scientific">Hoylesella buccalis DNF00853</name>
    <dbReference type="NCBI Taxonomy" id="1401074"/>
    <lineage>
        <taxon>Bacteria</taxon>
        <taxon>Pseudomonadati</taxon>
        <taxon>Bacteroidota</taxon>
        <taxon>Bacteroidia</taxon>
        <taxon>Bacteroidales</taxon>
        <taxon>Prevotellaceae</taxon>
        <taxon>Hoylesella</taxon>
    </lineage>
</organism>
<name>A0A096AW49_9BACT</name>
<evidence type="ECO:0000256" key="4">
    <source>
        <dbReference type="ARBA" id="ARBA00022989"/>
    </source>
</evidence>
<dbReference type="InterPro" id="IPR004680">
    <property type="entry name" value="Cit_transptr-like_dom"/>
</dbReference>
<comment type="caution">
    <text evidence="8">The sequence shown here is derived from an EMBL/GenBank/DDBJ whole genome shotgun (WGS) entry which is preliminary data.</text>
</comment>
<dbReference type="Proteomes" id="UP000029556">
    <property type="component" value="Unassembled WGS sequence"/>
</dbReference>
<evidence type="ECO:0000256" key="5">
    <source>
        <dbReference type="ARBA" id="ARBA00023136"/>
    </source>
</evidence>
<feature type="transmembrane region" description="Helical" evidence="6">
    <location>
        <begin position="338"/>
        <end position="362"/>
    </location>
</feature>
<feature type="transmembrane region" description="Helical" evidence="6">
    <location>
        <begin position="18"/>
        <end position="35"/>
    </location>
</feature>
<dbReference type="Pfam" id="PF03600">
    <property type="entry name" value="CitMHS"/>
    <property type="match status" value="1"/>
</dbReference>
<keyword evidence="4 6" id="KW-1133">Transmembrane helix</keyword>
<dbReference type="RefSeq" id="WP_036872765.1">
    <property type="nucleotide sequence ID" value="NZ_JRNN01000064.1"/>
</dbReference>
<keyword evidence="5 6" id="KW-0472">Membrane</keyword>
<feature type="transmembrane region" description="Helical" evidence="6">
    <location>
        <begin position="465"/>
        <end position="484"/>
    </location>
</feature>
<evidence type="ECO:0000256" key="1">
    <source>
        <dbReference type="ARBA" id="ARBA00004141"/>
    </source>
</evidence>
<dbReference type="OrthoDB" id="9765532at2"/>
<sequence>MEEEKENVMGGRLNTKKLFTFLGIIAVTAIVWNLPIDTFGIDGLTVIQQRIIAIFVFATLSWITEAVPSWATSLAIITVMCLTVSNNSLSMFKGEENEVFGTLLKSKEIMATFANPVIILFLGGFILAIAATKSGLDVLLARNLIKPFGHKSENVLLGFLLITGIFSMFVSNTATAAMMLTFLTPVFAALPANGKGRIALTMSIPVAANLGGMATPIGTPPNAIALQALNDPEGLNMGIGFGNWMAFMFPLVIILLFISWRIILKFFPFTQKTIELEIKGHIHKGWRMWVVSGTFILTILLWLIPSKITGMDSNTVAMVPMGIFAITGIITGKDLQEINWSVIWMVAGGFALGLGMNGSGLADRAIESIPFKEFSPVIILILSGLICYFLSNFISNTATAALLVPILSVVCAGMGDTLNSIGGTSTILIGIAIAASSAMCLPISTPPNAIAYSTGLVKQNDMLKVGLTVGIISMVLGYILLFLIGETHFL</sequence>
<feature type="transmembrane region" description="Helical" evidence="6">
    <location>
        <begin position="397"/>
        <end position="415"/>
    </location>
</feature>
<dbReference type="CDD" id="cd01115">
    <property type="entry name" value="SLC13_permease"/>
    <property type="match status" value="1"/>
</dbReference>